<dbReference type="OrthoDB" id="10269682at2759"/>
<protein>
    <recommendedName>
        <fullName evidence="1">BAH domain-containing protein</fullName>
    </recommendedName>
</protein>
<dbReference type="InterPro" id="IPR043151">
    <property type="entry name" value="BAH_sf"/>
</dbReference>
<dbReference type="GO" id="GO:0003682">
    <property type="term" value="F:chromatin binding"/>
    <property type="evidence" value="ECO:0007669"/>
    <property type="project" value="InterPro"/>
</dbReference>
<dbReference type="AlphaFoldDB" id="A0A3M7CL88"/>
<dbReference type="InterPro" id="IPR001025">
    <property type="entry name" value="BAH_dom"/>
</dbReference>
<evidence type="ECO:0000259" key="1">
    <source>
        <dbReference type="PROSITE" id="PS51038"/>
    </source>
</evidence>
<dbReference type="Proteomes" id="UP000269276">
    <property type="component" value="Unassembled WGS sequence"/>
</dbReference>
<evidence type="ECO:0000313" key="3">
    <source>
        <dbReference type="Proteomes" id="UP000269276"/>
    </source>
</evidence>
<reference evidence="2 3" key="1">
    <citation type="journal article" date="2018" name="BMC Genomics">
        <title>Genomic evidence for intraspecific hybridization in a clonal and extremely halotolerant yeast.</title>
        <authorList>
            <person name="Gostincar C."/>
            <person name="Stajich J.E."/>
            <person name="Zupancic J."/>
            <person name="Zalar P."/>
            <person name="Gunde-Cimerman N."/>
        </authorList>
    </citation>
    <scope>NUCLEOTIDE SEQUENCE [LARGE SCALE GENOMIC DNA]</scope>
    <source>
        <strain evidence="2 3">EXF-2682</strain>
    </source>
</reference>
<accession>A0A3M7CL88</accession>
<organism evidence="2 3">
    <name type="scientific">Hortaea werneckii</name>
    <name type="common">Black yeast</name>
    <name type="synonym">Cladosporium werneckii</name>
    <dbReference type="NCBI Taxonomy" id="91943"/>
    <lineage>
        <taxon>Eukaryota</taxon>
        <taxon>Fungi</taxon>
        <taxon>Dikarya</taxon>
        <taxon>Ascomycota</taxon>
        <taxon>Pezizomycotina</taxon>
        <taxon>Dothideomycetes</taxon>
        <taxon>Dothideomycetidae</taxon>
        <taxon>Mycosphaerellales</taxon>
        <taxon>Teratosphaeriaceae</taxon>
        <taxon>Hortaea</taxon>
    </lineage>
</organism>
<evidence type="ECO:0000313" key="2">
    <source>
        <dbReference type="EMBL" id="RMY52868.1"/>
    </source>
</evidence>
<dbReference type="EMBL" id="QWIP01000877">
    <property type="protein sequence ID" value="RMY52868.1"/>
    <property type="molecule type" value="Genomic_DNA"/>
</dbReference>
<gene>
    <name evidence="2" type="ORF">D0863_14128</name>
</gene>
<dbReference type="PROSITE" id="PS51038">
    <property type="entry name" value="BAH"/>
    <property type="match status" value="1"/>
</dbReference>
<proteinExistence type="predicted"/>
<feature type="domain" description="BAH" evidence="1">
    <location>
        <begin position="6"/>
        <end position="133"/>
    </location>
</feature>
<dbReference type="Gene3D" id="2.30.30.490">
    <property type="match status" value="1"/>
</dbReference>
<name>A0A3M7CL88_HORWE</name>
<sequence>MAVGDQSIAVGDYVLVKHDNTDDGKVDCAAQWKAKVFEVRALCSQHDYIRTAWLNRPEDLDTGRQSYYGKNELTSTSQLDPIDAMTVNSKLEKHKWDEDNNDATLPGPEESSYHAKLTAQQLNHQQILLAAVI</sequence>
<comment type="caution">
    <text evidence="2">The sequence shown here is derived from an EMBL/GenBank/DDBJ whole genome shotgun (WGS) entry which is preliminary data.</text>
</comment>